<dbReference type="GO" id="GO:0004099">
    <property type="term" value="F:chitin deacetylase activity"/>
    <property type="evidence" value="ECO:0007669"/>
    <property type="project" value="UniProtKB-EC"/>
</dbReference>
<evidence type="ECO:0000256" key="13">
    <source>
        <dbReference type="ARBA" id="ARBA00023136"/>
    </source>
</evidence>
<dbReference type="GO" id="GO:0000272">
    <property type="term" value="P:polysaccharide catabolic process"/>
    <property type="evidence" value="ECO:0007669"/>
    <property type="project" value="UniProtKB-KW"/>
</dbReference>
<evidence type="ECO:0000256" key="11">
    <source>
        <dbReference type="ARBA" id="ARBA00022801"/>
    </source>
</evidence>
<evidence type="ECO:0000256" key="1">
    <source>
        <dbReference type="ARBA" id="ARBA00001941"/>
    </source>
</evidence>
<keyword evidence="15" id="KW-0119">Carbohydrate metabolism</keyword>
<reference evidence="25 26" key="1">
    <citation type="submission" date="2019-03" db="EMBL/GenBank/DDBJ databases">
        <title>Sequencing 23 genomes of Wallemia ichthyophaga.</title>
        <authorList>
            <person name="Gostincar C."/>
        </authorList>
    </citation>
    <scope>NUCLEOTIDE SEQUENCE [LARGE SCALE GENOMIC DNA]</scope>
    <source>
        <strain evidence="25 26">EXF-5753</strain>
    </source>
</reference>
<feature type="chain" id="PRO_5020773537" description="chitin deacetylase" evidence="23">
    <location>
        <begin position="23"/>
        <end position="482"/>
    </location>
</feature>
<organism evidence="25 26">
    <name type="scientific">Wallemia hederae</name>
    <dbReference type="NCBI Taxonomy" id="1540922"/>
    <lineage>
        <taxon>Eukaryota</taxon>
        <taxon>Fungi</taxon>
        <taxon>Dikarya</taxon>
        <taxon>Basidiomycota</taxon>
        <taxon>Wallemiomycotina</taxon>
        <taxon>Wallemiomycetes</taxon>
        <taxon>Wallemiales</taxon>
        <taxon>Wallemiaceae</taxon>
        <taxon>Wallemia</taxon>
    </lineage>
</organism>
<keyword evidence="6" id="KW-0134">Cell wall</keyword>
<evidence type="ECO:0000256" key="6">
    <source>
        <dbReference type="ARBA" id="ARBA00022512"/>
    </source>
</evidence>
<evidence type="ECO:0000256" key="10">
    <source>
        <dbReference type="ARBA" id="ARBA00022729"/>
    </source>
</evidence>
<feature type="domain" description="NodB homology" evidence="24">
    <location>
        <begin position="130"/>
        <end position="320"/>
    </location>
</feature>
<keyword evidence="13" id="KW-0472">Membrane</keyword>
<keyword evidence="19" id="KW-0624">Polysaccharide degradation</keyword>
<keyword evidence="26" id="KW-1185">Reference proteome</keyword>
<keyword evidence="17" id="KW-0449">Lipoprotein</keyword>
<dbReference type="GO" id="GO:0071555">
    <property type="term" value="P:cell wall organization"/>
    <property type="evidence" value="ECO:0007669"/>
    <property type="project" value="UniProtKB-KW"/>
</dbReference>
<evidence type="ECO:0000256" key="3">
    <source>
        <dbReference type="ARBA" id="ARBA00004609"/>
    </source>
</evidence>
<dbReference type="FunFam" id="3.20.20.370:FF:000004">
    <property type="entry name" value="Related to Chitin deacetylase"/>
    <property type="match status" value="1"/>
</dbReference>
<protein>
    <recommendedName>
        <fullName evidence="20">chitin deacetylase</fullName>
        <ecNumber evidence="20">3.5.1.41</ecNumber>
    </recommendedName>
</protein>
<name>A0A4V4LSC5_9BASI</name>
<dbReference type="PANTHER" id="PTHR10587">
    <property type="entry name" value="GLYCOSYL TRANSFERASE-RELATED"/>
    <property type="match status" value="1"/>
</dbReference>
<evidence type="ECO:0000259" key="24">
    <source>
        <dbReference type="PROSITE" id="PS51677"/>
    </source>
</evidence>
<keyword evidence="12" id="KW-0146">Chitin degradation</keyword>
<keyword evidence="10 23" id="KW-0732">Signal</keyword>
<dbReference type="GO" id="GO:0006032">
    <property type="term" value="P:chitin catabolic process"/>
    <property type="evidence" value="ECO:0007669"/>
    <property type="project" value="UniProtKB-KW"/>
</dbReference>
<keyword evidence="18" id="KW-0961">Cell wall biogenesis/degradation</keyword>
<dbReference type="EC" id="3.5.1.41" evidence="20"/>
<dbReference type="InterPro" id="IPR011330">
    <property type="entry name" value="Glyco_hydro/deAcase_b/a-brl"/>
</dbReference>
<evidence type="ECO:0000313" key="25">
    <source>
        <dbReference type="EMBL" id="TIA85893.1"/>
    </source>
</evidence>
<evidence type="ECO:0000256" key="7">
    <source>
        <dbReference type="ARBA" id="ARBA00022525"/>
    </source>
</evidence>
<comment type="cofactor">
    <cofactor evidence="1">
        <name>Co(2+)</name>
        <dbReference type="ChEBI" id="CHEBI:48828"/>
    </cofactor>
</comment>
<dbReference type="PROSITE" id="PS51677">
    <property type="entry name" value="NODB"/>
    <property type="match status" value="1"/>
</dbReference>
<comment type="subcellular location">
    <subcellularLocation>
        <location evidence="3">Cell membrane</location>
        <topology evidence="3">Lipid-anchor</topology>
        <topology evidence="3">GPI-anchor</topology>
    </subcellularLocation>
    <subcellularLocation>
        <location evidence="2">Secreted</location>
        <location evidence="2">Cell wall</location>
    </subcellularLocation>
</comment>
<evidence type="ECO:0000256" key="8">
    <source>
        <dbReference type="ARBA" id="ARBA00022622"/>
    </source>
</evidence>
<evidence type="ECO:0000256" key="12">
    <source>
        <dbReference type="ARBA" id="ARBA00023024"/>
    </source>
</evidence>
<evidence type="ECO:0000256" key="5">
    <source>
        <dbReference type="ARBA" id="ARBA00022475"/>
    </source>
</evidence>
<comment type="caution">
    <text evidence="25">The sequence shown here is derived from an EMBL/GenBank/DDBJ whole genome shotgun (WGS) entry which is preliminary data.</text>
</comment>
<sequence>MLINSIALLSVLGWTSAQATSAAHPPPKPTSSTEQCQPYSAPIVQEILPNFPPIWEPATIVEGDTTAQNKFDEIKQVLPSYIKPKGTHDGDFSAVKYDPADPDCWFTRSKCTQPKVEGLSEDLATLPEPNTWGLGFDDGPNCTHQTFMSYMKENNLTASLFYIGSNVLNWPYEAQQGREDGHELCSHTWSHHYMTSFDDEGAFAELYYSIQAIKQVTGVTPTCWRPPFGDIDDRIRMIAEGLGLRTALWEYDTNDWKLAMADTTPEDVRKNYDEVFDAAKAGEFDDHGTIVLTHEITGETMDMFMEMYPKIRENFEYVVPLSAATNTTNLYVEEDAEDGKVFSDYVYDVYGSYVQGPSSTNNDYHPQPTATGWEGPLATVANPTVAEVEAATPTKDQASEGDADVGGEGGSGGDNGSESDAKNNTNTKPDGKTRISNFHPEWNNNNSNNDGSSEDSAAVASIAKPLLTSSALLLVITTVLSS</sequence>
<feature type="compositionally biased region" description="Gly residues" evidence="22">
    <location>
        <begin position="406"/>
        <end position="415"/>
    </location>
</feature>
<keyword evidence="14" id="KW-0325">Glycoprotein</keyword>
<evidence type="ECO:0000256" key="19">
    <source>
        <dbReference type="ARBA" id="ARBA00023326"/>
    </source>
</evidence>
<keyword evidence="5" id="KW-1003">Cell membrane</keyword>
<evidence type="ECO:0000256" key="23">
    <source>
        <dbReference type="SAM" id="SignalP"/>
    </source>
</evidence>
<feature type="region of interest" description="Disordered" evidence="22">
    <location>
        <begin position="389"/>
        <end position="455"/>
    </location>
</feature>
<feature type="signal peptide" evidence="23">
    <location>
        <begin position="1"/>
        <end position="22"/>
    </location>
</feature>
<keyword evidence="16" id="KW-0170">Cobalt</keyword>
<evidence type="ECO:0000256" key="16">
    <source>
        <dbReference type="ARBA" id="ARBA00023285"/>
    </source>
</evidence>
<keyword evidence="9" id="KW-0479">Metal-binding</keyword>
<evidence type="ECO:0000256" key="2">
    <source>
        <dbReference type="ARBA" id="ARBA00004191"/>
    </source>
</evidence>
<evidence type="ECO:0000256" key="4">
    <source>
        <dbReference type="ARBA" id="ARBA00010973"/>
    </source>
</evidence>
<dbReference type="GO" id="GO:0046872">
    <property type="term" value="F:metal ion binding"/>
    <property type="evidence" value="ECO:0007669"/>
    <property type="project" value="UniProtKB-KW"/>
</dbReference>
<dbReference type="GO" id="GO:0009272">
    <property type="term" value="P:fungal-type cell wall biogenesis"/>
    <property type="evidence" value="ECO:0007669"/>
    <property type="project" value="UniProtKB-ARBA"/>
</dbReference>
<dbReference type="AlphaFoldDB" id="A0A4V4LSC5"/>
<dbReference type="InterPro" id="IPR050248">
    <property type="entry name" value="Polysacc_deacetylase_ArnD"/>
</dbReference>
<keyword evidence="8" id="KW-0336">GPI-anchor</keyword>
<evidence type="ECO:0000256" key="15">
    <source>
        <dbReference type="ARBA" id="ARBA00023277"/>
    </source>
</evidence>
<feature type="compositionally biased region" description="Low complexity" evidence="22">
    <location>
        <begin position="443"/>
        <end position="455"/>
    </location>
</feature>
<dbReference type="Gene3D" id="3.20.20.370">
    <property type="entry name" value="Glycoside hydrolase/deacetylase"/>
    <property type="match status" value="1"/>
</dbReference>
<dbReference type="InterPro" id="IPR002509">
    <property type="entry name" value="NODB_dom"/>
</dbReference>
<evidence type="ECO:0000256" key="17">
    <source>
        <dbReference type="ARBA" id="ARBA00023288"/>
    </source>
</evidence>
<comment type="catalytic activity">
    <reaction evidence="21">
        <text>[(1-&gt;4)-N-acetyl-beta-D-glucosaminyl](n) + n H2O = chitosan + n acetate</text>
        <dbReference type="Rhea" id="RHEA:10464"/>
        <dbReference type="Rhea" id="RHEA-COMP:9593"/>
        <dbReference type="Rhea" id="RHEA-COMP:9597"/>
        <dbReference type="ChEBI" id="CHEBI:15377"/>
        <dbReference type="ChEBI" id="CHEBI:17029"/>
        <dbReference type="ChEBI" id="CHEBI:30089"/>
        <dbReference type="ChEBI" id="CHEBI:57704"/>
        <dbReference type="EC" id="3.5.1.41"/>
    </reaction>
    <physiologicalReaction direction="left-to-right" evidence="21">
        <dbReference type="Rhea" id="RHEA:10465"/>
    </physiologicalReaction>
</comment>
<evidence type="ECO:0000313" key="26">
    <source>
        <dbReference type="Proteomes" id="UP000310189"/>
    </source>
</evidence>
<evidence type="ECO:0000256" key="20">
    <source>
        <dbReference type="ARBA" id="ARBA00024056"/>
    </source>
</evidence>
<gene>
    <name evidence="25" type="ORF">E3P99_03864</name>
</gene>
<evidence type="ECO:0000256" key="9">
    <source>
        <dbReference type="ARBA" id="ARBA00022723"/>
    </source>
</evidence>
<keyword evidence="7" id="KW-0964">Secreted</keyword>
<dbReference type="EMBL" id="SPNW01000095">
    <property type="protein sequence ID" value="TIA85893.1"/>
    <property type="molecule type" value="Genomic_DNA"/>
</dbReference>
<proteinExistence type="inferred from homology"/>
<evidence type="ECO:0000256" key="14">
    <source>
        <dbReference type="ARBA" id="ARBA00023180"/>
    </source>
</evidence>
<comment type="similarity">
    <text evidence="4">Belongs to the polysaccharide deacetylase family.</text>
</comment>
<dbReference type="Pfam" id="PF01522">
    <property type="entry name" value="Polysacc_deac_1"/>
    <property type="match status" value="1"/>
</dbReference>
<dbReference type="GO" id="GO:0005886">
    <property type="term" value="C:plasma membrane"/>
    <property type="evidence" value="ECO:0007669"/>
    <property type="project" value="UniProtKB-SubCell"/>
</dbReference>
<evidence type="ECO:0000256" key="18">
    <source>
        <dbReference type="ARBA" id="ARBA00023316"/>
    </source>
</evidence>
<accession>A0A4V4LSC5</accession>
<dbReference type="OrthoDB" id="407355at2759"/>
<evidence type="ECO:0000256" key="22">
    <source>
        <dbReference type="SAM" id="MobiDB-lite"/>
    </source>
</evidence>
<dbReference type="Proteomes" id="UP000310189">
    <property type="component" value="Unassembled WGS sequence"/>
</dbReference>
<evidence type="ECO:0000256" key="21">
    <source>
        <dbReference type="ARBA" id="ARBA00048494"/>
    </source>
</evidence>
<keyword evidence="11" id="KW-0378">Hydrolase</keyword>
<dbReference type="PANTHER" id="PTHR10587:SF98">
    <property type="entry name" value="CHITIN DEACETYLASE"/>
    <property type="match status" value="1"/>
</dbReference>
<dbReference type="GO" id="GO:0098552">
    <property type="term" value="C:side of membrane"/>
    <property type="evidence" value="ECO:0007669"/>
    <property type="project" value="UniProtKB-KW"/>
</dbReference>
<dbReference type="SUPFAM" id="SSF88713">
    <property type="entry name" value="Glycoside hydrolase/deacetylase"/>
    <property type="match status" value="1"/>
</dbReference>